<dbReference type="EMBL" id="JAUJYO010000017">
    <property type="protein sequence ID" value="KAK1292234.1"/>
    <property type="molecule type" value="Genomic_DNA"/>
</dbReference>
<evidence type="ECO:0000313" key="3">
    <source>
        <dbReference type="EMBL" id="KAK1292234.1"/>
    </source>
</evidence>
<organism evidence="3 4">
    <name type="scientific">Acorus calamus</name>
    <name type="common">Sweet flag</name>
    <dbReference type="NCBI Taxonomy" id="4465"/>
    <lineage>
        <taxon>Eukaryota</taxon>
        <taxon>Viridiplantae</taxon>
        <taxon>Streptophyta</taxon>
        <taxon>Embryophyta</taxon>
        <taxon>Tracheophyta</taxon>
        <taxon>Spermatophyta</taxon>
        <taxon>Magnoliopsida</taxon>
        <taxon>Liliopsida</taxon>
        <taxon>Acoraceae</taxon>
        <taxon>Acorus</taxon>
    </lineage>
</organism>
<dbReference type="SMART" id="SM00768">
    <property type="entry name" value="X8"/>
    <property type="match status" value="1"/>
</dbReference>
<dbReference type="InterPro" id="IPR012946">
    <property type="entry name" value="X8"/>
</dbReference>
<evidence type="ECO:0000256" key="1">
    <source>
        <dbReference type="ARBA" id="ARBA00022729"/>
    </source>
</evidence>
<evidence type="ECO:0000313" key="4">
    <source>
        <dbReference type="Proteomes" id="UP001180020"/>
    </source>
</evidence>
<name>A0AAV9CUW7_ACOCL</name>
<accession>A0AAV9CUW7</accession>
<dbReference type="Proteomes" id="UP001180020">
    <property type="component" value="Unassembled WGS sequence"/>
</dbReference>
<dbReference type="AlphaFoldDB" id="A0AAV9CUW7"/>
<proteinExistence type="predicted"/>
<reference evidence="3" key="1">
    <citation type="journal article" date="2023" name="Nat. Commun.">
        <title>Diploid and tetraploid genomes of Acorus and the evolution of monocots.</title>
        <authorList>
            <person name="Ma L."/>
            <person name="Liu K.W."/>
            <person name="Li Z."/>
            <person name="Hsiao Y.Y."/>
            <person name="Qi Y."/>
            <person name="Fu T."/>
            <person name="Tang G.D."/>
            <person name="Zhang D."/>
            <person name="Sun W.H."/>
            <person name="Liu D.K."/>
            <person name="Li Y."/>
            <person name="Chen G.Z."/>
            <person name="Liu X.D."/>
            <person name="Liao X.Y."/>
            <person name="Jiang Y.T."/>
            <person name="Yu X."/>
            <person name="Hao Y."/>
            <person name="Huang J."/>
            <person name="Zhao X.W."/>
            <person name="Ke S."/>
            <person name="Chen Y.Y."/>
            <person name="Wu W.L."/>
            <person name="Hsu J.L."/>
            <person name="Lin Y.F."/>
            <person name="Huang M.D."/>
            <person name="Li C.Y."/>
            <person name="Huang L."/>
            <person name="Wang Z.W."/>
            <person name="Zhao X."/>
            <person name="Zhong W.Y."/>
            <person name="Peng D.H."/>
            <person name="Ahmad S."/>
            <person name="Lan S."/>
            <person name="Zhang J.S."/>
            <person name="Tsai W.C."/>
            <person name="Van de Peer Y."/>
            <person name="Liu Z.J."/>
        </authorList>
    </citation>
    <scope>NUCLEOTIDE SEQUENCE</scope>
    <source>
        <strain evidence="3">CP</strain>
    </source>
</reference>
<keyword evidence="4" id="KW-1185">Reference proteome</keyword>
<dbReference type="GO" id="GO:0009506">
    <property type="term" value="C:plasmodesma"/>
    <property type="evidence" value="ECO:0007669"/>
    <property type="project" value="UniProtKB-ARBA"/>
</dbReference>
<protein>
    <submittedName>
        <fullName evidence="3">Glucan endo-1,3-beta-glucosidase</fullName>
    </submittedName>
</protein>
<comment type="caution">
    <text evidence="3">The sequence shown here is derived from an EMBL/GenBank/DDBJ whole genome shotgun (WGS) entry which is preliminary data.</text>
</comment>
<dbReference type="PANTHER" id="PTHR31044">
    <property type="entry name" value="BETA-1,3 GLUCANASE"/>
    <property type="match status" value="1"/>
</dbReference>
<evidence type="ECO:0000259" key="2">
    <source>
        <dbReference type="SMART" id="SM00768"/>
    </source>
</evidence>
<dbReference type="PANTHER" id="PTHR31044:SF52">
    <property type="entry name" value="OS01G0631500 PROTEIN"/>
    <property type="match status" value="1"/>
</dbReference>
<sequence length="54" mass="6019">MCPIQSGGACFSPDNLESHASFAFNRYFKSKGSCNFDGSMFTFTDPCNFMIPYT</sequence>
<gene>
    <name evidence="3" type="primary">GLC1</name>
    <name evidence="3" type="ORF">QJS10_CPB17g00894</name>
</gene>
<reference evidence="3" key="2">
    <citation type="submission" date="2023-06" db="EMBL/GenBank/DDBJ databases">
        <authorList>
            <person name="Ma L."/>
            <person name="Liu K.-W."/>
            <person name="Li Z."/>
            <person name="Hsiao Y.-Y."/>
            <person name="Qi Y."/>
            <person name="Fu T."/>
            <person name="Tang G."/>
            <person name="Zhang D."/>
            <person name="Sun W.-H."/>
            <person name="Liu D.-K."/>
            <person name="Li Y."/>
            <person name="Chen G.-Z."/>
            <person name="Liu X.-D."/>
            <person name="Liao X.-Y."/>
            <person name="Jiang Y.-T."/>
            <person name="Yu X."/>
            <person name="Hao Y."/>
            <person name="Huang J."/>
            <person name="Zhao X.-W."/>
            <person name="Ke S."/>
            <person name="Chen Y.-Y."/>
            <person name="Wu W.-L."/>
            <person name="Hsu J.-L."/>
            <person name="Lin Y.-F."/>
            <person name="Huang M.-D."/>
            <person name="Li C.-Y."/>
            <person name="Huang L."/>
            <person name="Wang Z.-W."/>
            <person name="Zhao X."/>
            <person name="Zhong W.-Y."/>
            <person name="Peng D.-H."/>
            <person name="Ahmad S."/>
            <person name="Lan S."/>
            <person name="Zhang J.-S."/>
            <person name="Tsai W.-C."/>
            <person name="Van De Peer Y."/>
            <person name="Liu Z.-J."/>
        </authorList>
    </citation>
    <scope>NUCLEOTIDE SEQUENCE</scope>
    <source>
        <strain evidence="3">CP</strain>
        <tissue evidence="3">Leaves</tissue>
    </source>
</reference>
<keyword evidence="1" id="KW-0732">Signal</keyword>
<dbReference type="Pfam" id="PF07983">
    <property type="entry name" value="X8"/>
    <property type="match status" value="1"/>
</dbReference>
<feature type="domain" description="X8" evidence="2">
    <location>
        <begin position="1"/>
        <end position="49"/>
    </location>
</feature>
<dbReference type="InterPro" id="IPR044788">
    <property type="entry name" value="X8_dom_prot"/>
</dbReference>